<evidence type="ECO:0000313" key="3">
    <source>
        <dbReference type="EMBL" id="AMO56554.1"/>
    </source>
</evidence>
<dbReference type="EMBL" id="CP013251">
    <property type="protein sequence ID" value="AMO56554.1"/>
    <property type="molecule type" value="Genomic_DNA"/>
</dbReference>
<dbReference type="RefSeq" id="WP_051789336.1">
    <property type="nucleotide sequence ID" value="NZ_CP013251.1"/>
</dbReference>
<dbReference type="OrthoDB" id="9813585at2"/>
<dbReference type="Pfam" id="PF10145">
    <property type="entry name" value="PhageMin_Tail"/>
    <property type="match status" value="1"/>
</dbReference>
<accession>A0A142BCS8</accession>
<evidence type="ECO:0000313" key="4">
    <source>
        <dbReference type="Proteomes" id="UP000071065"/>
    </source>
</evidence>
<evidence type="ECO:0000256" key="1">
    <source>
        <dbReference type="SAM" id="Phobius"/>
    </source>
</evidence>
<feature type="transmembrane region" description="Helical" evidence="1">
    <location>
        <begin position="408"/>
        <end position="427"/>
    </location>
</feature>
<dbReference type="AlphaFoldDB" id="A0A142BCS8"/>
<dbReference type="KEGG" id="emp:EZMO1_2470"/>
<gene>
    <name evidence="3" type="ORF">EZMO1_2470</name>
</gene>
<evidence type="ECO:0000259" key="2">
    <source>
        <dbReference type="Pfam" id="PF10145"/>
    </source>
</evidence>
<dbReference type="STRING" id="570277.EZMO1_2470"/>
<keyword evidence="1" id="KW-1133">Transmembrane helix</keyword>
<feature type="transmembrane region" description="Helical" evidence="1">
    <location>
        <begin position="439"/>
        <end position="469"/>
    </location>
</feature>
<proteinExistence type="predicted"/>
<feature type="domain" description="Phage tail tape measure protein" evidence="2">
    <location>
        <begin position="89"/>
        <end position="287"/>
    </location>
</feature>
<dbReference type="InterPro" id="IPR010090">
    <property type="entry name" value="Phage_tape_meas"/>
</dbReference>
<name>A0A142BCS8_9GAMM</name>
<dbReference type="PATRIC" id="fig|570277.3.peg.2651"/>
<dbReference type="Proteomes" id="UP000071065">
    <property type="component" value="Chromosome"/>
</dbReference>
<protein>
    <submittedName>
        <fullName evidence="3">Phage tail length determinator</fullName>
    </submittedName>
</protein>
<sequence>MATKLEKLMFSISLLDQVTEPAGKIQKTLDSVSQSAKSAFGDIGAGALSMAGAGVAMQQMLMPAIELDRAMGEVASLGVQQNALDQLADTALNFSTSYGKSAAEFVSSAYDIQSAIAGLSGRELSAFTEASGVLAAATKADTATVTNYMGTMYGIFSDTANKMGKAEWVEQVAGMTASAVQMFKTNGNEMSSAFGALGKSATAMGIEMSEQMAILGTMQATMSGSEAATKYKAFLAGVGKAQDALGMSFTDSEGKLLGVMDIMTQLQNRYGDSLTVADTDELAKAFGSSEAVAMVTLLMNQTNALGSSIDQLGKTKGMEQAMLMADAMVDPWEQLSAGINAVRIGFGSALLPVINPLVSKMADGASVLTQWTRTFPNITRWIGYGVLSITAMTAALGAMTLASGIAKIAMMGYGTATAIAMGAINLMKGALVAFRAVMLAVNLVMFANPIGLFVGLVAALSAGIAAAVIDWDKFKASLGDISVFGLLGDAAGWVIRMLNRIPGINIGGEDGASAPTVASLDTPKTSTVPAGGISKTINNAVTNNSNRGGNTVNVTTSQQINSHNIEEMMWQWGG</sequence>
<feature type="transmembrane region" description="Helical" evidence="1">
    <location>
        <begin position="381"/>
        <end position="402"/>
    </location>
</feature>
<keyword evidence="1" id="KW-0812">Transmembrane</keyword>
<organism evidence="3 4">
    <name type="scientific">Endozoicomonas montiporae CL-33</name>
    <dbReference type="NCBI Taxonomy" id="570277"/>
    <lineage>
        <taxon>Bacteria</taxon>
        <taxon>Pseudomonadati</taxon>
        <taxon>Pseudomonadota</taxon>
        <taxon>Gammaproteobacteria</taxon>
        <taxon>Oceanospirillales</taxon>
        <taxon>Endozoicomonadaceae</taxon>
        <taxon>Endozoicomonas</taxon>
    </lineage>
</organism>
<reference evidence="3 4" key="1">
    <citation type="journal article" date="2016" name="Front. Microbiol.">
        <title>Genomic Insight into the Host-Endosymbiont Relationship of Endozoicomonas montiporae CL-33(T) with its Coral Host.</title>
        <authorList>
            <person name="Ding J.-Y."/>
            <person name="Shiu J.-H."/>
            <person name="Chen W.-M."/>
            <person name="Chiang Y.-R."/>
            <person name="Tang S.-L."/>
        </authorList>
    </citation>
    <scope>NUCLEOTIDE SEQUENCE [LARGE SCALE GENOMIC DNA]</scope>
    <source>
        <strain evidence="3 4">CL-33</strain>
    </source>
</reference>
<dbReference type="NCBIfam" id="TIGR01760">
    <property type="entry name" value="tape_meas_TP901"/>
    <property type="match status" value="1"/>
</dbReference>
<keyword evidence="1" id="KW-0472">Membrane</keyword>